<gene>
    <name evidence="1" type="ORF">H1R20_g11793</name>
</gene>
<dbReference type="EMBL" id="JANBPK010001190">
    <property type="protein sequence ID" value="KAJ2925338.1"/>
    <property type="molecule type" value="Genomic_DNA"/>
</dbReference>
<sequence>MSYTSPWVSPGQYISNVNNLSSEGITIDKGVDRVAREAKDFASKYSAHFSLVTQLATTTAQFNENWTRALQSSRDAASSLSGWLQRKAFVAEHPSQKYQLNSTPGPKSAFEEIEGLADKESNHVVGSLQGNDWRNGLKKLKENLPAVQRGVQQVRGALNSYATKLELYQFLKYFDEIYLTLIEMIIKTEEGRHWPGIMKALQGLSSAPPITEHAERRYDGSVHLQDGIEKSPFVRSIV</sequence>
<evidence type="ECO:0000313" key="2">
    <source>
        <dbReference type="Proteomes" id="UP001140091"/>
    </source>
</evidence>
<keyword evidence="2" id="KW-1185">Reference proteome</keyword>
<accession>A0A9W8J6X2</accession>
<comment type="caution">
    <text evidence="1">The sequence shown here is derived from an EMBL/GenBank/DDBJ whole genome shotgun (WGS) entry which is preliminary data.</text>
</comment>
<dbReference type="AlphaFoldDB" id="A0A9W8J6X2"/>
<dbReference type="Proteomes" id="UP001140091">
    <property type="component" value="Unassembled WGS sequence"/>
</dbReference>
<protein>
    <submittedName>
        <fullName evidence="1">Uncharacterized protein</fullName>
    </submittedName>
</protein>
<feature type="non-terminal residue" evidence="1">
    <location>
        <position position="1"/>
    </location>
</feature>
<proteinExistence type="predicted"/>
<organism evidence="1 2">
    <name type="scientific">Candolleomyces eurysporus</name>
    <dbReference type="NCBI Taxonomy" id="2828524"/>
    <lineage>
        <taxon>Eukaryota</taxon>
        <taxon>Fungi</taxon>
        <taxon>Dikarya</taxon>
        <taxon>Basidiomycota</taxon>
        <taxon>Agaricomycotina</taxon>
        <taxon>Agaricomycetes</taxon>
        <taxon>Agaricomycetidae</taxon>
        <taxon>Agaricales</taxon>
        <taxon>Agaricineae</taxon>
        <taxon>Psathyrellaceae</taxon>
        <taxon>Candolleomyces</taxon>
    </lineage>
</organism>
<name>A0A9W8J6X2_9AGAR</name>
<reference evidence="1" key="1">
    <citation type="submission" date="2022-06" db="EMBL/GenBank/DDBJ databases">
        <title>Genome Sequence of Candolleomyces eurysporus.</title>
        <authorList>
            <person name="Buettner E."/>
        </authorList>
    </citation>
    <scope>NUCLEOTIDE SEQUENCE</scope>
    <source>
        <strain evidence="1">VTCC 930004</strain>
    </source>
</reference>
<evidence type="ECO:0000313" key="1">
    <source>
        <dbReference type="EMBL" id="KAJ2925338.1"/>
    </source>
</evidence>